<evidence type="ECO:0000313" key="2">
    <source>
        <dbReference type="EMBL" id="OTF70645.1"/>
    </source>
</evidence>
<evidence type="ECO:0000313" key="3">
    <source>
        <dbReference type="Proteomes" id="UP000194236"/>
    </source>
</evidence>
<dbReference type="AlphaFoldDB" id="A0A1Y3ATY9"/>
<comment type="caution">
    <text evidence="2">The sequence shown here is derived from an EMBL/GenBank/DDBJ whole genome shotgun (WGS) entry which is preliminary data.</text>
</comment>
<reference evidence="2 3" key="1">
    <citation type="submission" date="2017-03" db="EMBL/GenBank/DDBJ databases">
        <title>Genome Survey of Euroglyphus maynei.</title>
        <authorList>
            <person name="Arlian L.G."/>
            <person name="Morgan M.S."/>
            <person name="Rider S.D."/>
        </authorList>
    </citation>
    <scope>NUCLEOTIDE SEQUENCE [LARGE SCALE GENOMIC DNA]</scope>
    <source>
        <strain evidence="2">Arlian Lab</strain>
        <tissue evidence="2">Whole body</tissue>
    </source>
</reference>
<accession>A0A1Y3ATY9</accession>
<protein>
    <submittedName>
        <fullName evidence="2">Uncharacterized protein</fullName>
    </submittedName>
</protein>
<name>A0A1Y3ATY9_EURMA</name>
<sequence>MDGFHKPQNRYSHVRGCRLCNDNDNDLEYDNNHGKYGILHRSGDIRILRDGYDEEAEEIEDRFSSCSTAENNEKHHEQSSTFYKSFEMEKDGNESEGTSPKKQSSSSDEFV</sequence>
<gene>
    <name evidence="2" type="ORF">BLA29_005638</name>
</gene>
<keyword evidence="3" id="KW-1185">Reference proteome</keyword>
<dbReference type="Proteomes" id="UP000194236">
    <property type="component" value="Unassembled WGS sequence"/>
</dbReference>
<feature type="non-terminal residue" evidence="2">
    <location>
        <position position="111"/>
    </location>
</feature>
<evidence type="ECO:0000256" key="1">
    <source>
        <dbReference type="SAM" id="MobiDB-lite"/>
    </source>
</evidence>
<feature type="region of interest" description="Disordered" evidence="1">
    <location>
        <begin position="63"/>
        <end position="111"/>
    </location>
</feature>
<proteinExistence type="predicted"/>
<feature type="compositionally biased region" description="Polar residues" evidence="1">
    <location>
        <begin position="95"/>
        <end position="111"/>
    </location>
</feature>
<dbReference type="EMBL" id="MUJZ01064692">
    <property type="protein sequence ID" value="OTF70645.1"/>
    <property type="molecule type" value="Genomic_DNA"/>
</dbReference>
<organism evidence="2 3">
    <name type="scientific">Euroglyphus maynei</name>
    <name type="common">Mayne's house dust mite</name>
    <dbReference type="NCBI Taxonomy" id="6958"/>
    <lineage>
        <taxon>Eukaryota</taxon>
        <taxon>Metazoa</taxon>
        <taxon>Ecdysozoa</taxon>
        <taxon>Arthropoda</taxon>
        <taxon>Chelicerata</taxon>
        <taxon>Arachnida</taxon>
        <taxon>Acari</taxon>
        <taxon>Acariformes</taxon>
        <taxon>Sarcoptiformes</taxon>
        <taxon>Astigmata</taxon>
        <taxon>Psoroptidia</taxon>
        <taxon>Analgoidea</taxon>
        <taxon>Pyroglyphidae</taxon>
        <taxon>Pyroglyphinae</taxon>
        <taxon>Euroglyphus</taxon>
    </lineage>
</organism>